<name>A0A7Y8KW28_9BURK</name>
<proteinExistence type="predicted"/>
<keyword evidence="2 3" id="KW-0040">ANK repeat</keyword>
<feature type="repeat" description="ANK" evidence="3">
    <location>
        <begin position="123"/>
        <end position="158"/>
    </location>
</feature>
<dbReference type="PROSITE" id="PS50297">
    <property type="entry name" value="ANK_REP_REGION"/>
    <property type="match status" value="2"/>
</dbReference>
<organism evidence="5 6">
    <name type="scientific">Hydrogenophaga aromaticivorans</name>
    <dbReference type="NCBI Taxonomy" id="2610898"/>
    <lineage>
        <taxon>Bacteria</taxon>
        <taxon>Pseudomonadati</taxon>
        <taxon>Pseudomonadota</taxon>
        <taxon>Betaproteobacteria</taxon>
        <taxon>Burkholderiales</taxon>
        <taxon>Comamonadaceae</taxon>
        <taxon>Hydrogenophaga</taxon>
    </lineage>
</organism>
<dbReference type="InterPro" id="IPR051070">
    <property type="entry name" value="NF-kappa-B_inhibitor"/>
</dbReference>
<dbReference type="Pfam" id="PF00023">
    <property type="entry name" value="Ank"/>
    <property type="match status" value="1"/>
</dbReference>
<dbReference type="PANTHER" id="PTHR46680:SF3">
    <property type="entry name" value="NF-KAPPA-B INHIBITOR CACTUS"/>
    <property type="match status" value="1"/>
</dbReference>
<evidence type="ECO:0000256" key="3">
    <source>
        <dbReference type="PROSITE-ProRule" id="PRU00023"/>
    </source>
</evidence>
<dbReference type="InterPro" id="IPR002110">
    <property type="entry name" value="Ankyrin_rpt"/>
</dbReference>
<dbReference type="GO" id="GO:0005829">
    <property type="term" value="C:cytosol"/>
    <property type="evidence" value="ECO:0007669"/>
    <property type="project" value="TreeGrafter"/>
</dbReference>
<dbReference type="PANTHER" id="PTHR46680">
    <property type="entry name" value="NF-KAPPA-B INHIBITOR ALPHA"/>
    <property type="match status" value="1"/>
</dbReference>
<dbReference type="Pfam" id="PF12796">
    <property type="entry name" value="Ank_2"/>
    <property type="match status" value="1"/>
</dbReference>
<protein>
    <submittedName>
        <fullName evidence="5">Ankyrin repeat domain-containing protein</fullName>
    </submittedName>
</protein>
<feature type="repeat" description="ANK" evidence="3">
    <location>
        <begin position="93"/>
        <end position="121"/>
    </location>
</feature>
<evidence type="ECO:0000256" key="2">
    <source>
        <dbReference type="ARBA" id="ARBA00023043"/>
    </source>
</evidence>
<dbReference type="RefSeq" id="WP_177134084.1">
    <property type="nucleotide sequence ID" value="NZ_VYGV01000006.1"/>
</dbReference>
<gene>
    <name evidence="5" type="ORF">F3K02_05370</name>
</gene>
<evidence type="ECO:0000313" key="5">
    <source>
        <dbReference type="EMBL" id="NWF44684.1"/>
    </source>
</evidence>
<dbReference type="PRINTS" id="PR01415">
    <property type="entry name" value="ANKYRIN"/>
</dbReference>
<dbReference type="SUPFAM" id="SSF48403">
    <property type="entry name" value="Ankyrin repeat"/>
    <property type="match status" value="1"/>
</dbReference>
<dbReference type="PROSITE" id="PS50088">
    <property type="entry name" value="ANK_REPEAT"/>
    <property type="match status" value="3"/>
</dbReference>
<dbReference type="SMART" id="SM00248">
    <property type="entry name" value="ANK"/>
    <property type="match status" value="4"/>
</dbReference>
<reference evidence="5 6" key="1">
    <citation type="submission" date="2019-09" db="EMBL/GenBank/DDBJ databases">
        <title>Hydrogenophaga aromatica sp. nov., isolated from a para-xylene-degrading enrichment culture.</title>
        <authorList>
            <person name="Tancsics A."/>
            <person name="Banerjee S."/>
        </authorList>
    </citation>
    <scope>NUCLEOTIDE SEQUENCE [LARGE SCALE GENOMIC DNA]</scope>
    <source>
        <strain evidence="5 6">D2P1</strain>
    </source>
</reference>
<evidence type="ECO:0000313" key="6">
    <source>
        <dbReference type="Proteomes" id="UP000545507"/>
    </source>
</evidence>
<sequence>MKHFKFWHKCFVFTVFFSSSLAANAGTFEDFFSAAKLDNESVMVGLTLRGFDLNTVDPRGDSALLIAVREGSRKVALFLLEQPSVKVEARNPKGESPLMLAALKGDLDMARRLIQRKAEVNKPGWTALHYAASNTTQASQEMVRLLLEHHAYIDAESPNRTTPLMMAAHYGHPAVVKLLLEEGADPLLRNEQGLTAIDFARRGERQESADLIAAFVRRKRPTGTW</sequence>
<evidence type="ECO:0000256" key="1">
    <source>
        <dbReference type="ARBA" id="ARBA00022737"/>
    </source>
</evidence>
<keyword evidence="4" id="KW-0732">Signal</keyword>
<dbReference type="Gene3D" id="1.25.40.20">
    <property type="entry name" value="Ankyrin repeat-containing domain"/>
    <property type="match status" value="2"/>
</dbReference>
<dbReference type="InterPro" id="IPR036770">
    <property type="entry name" value="Ankyrin_rpt-contain_sf"/>
</dbReference>
<keyword evidence="1" id="KW-0677">Repeat</keyword>
<feature type="signal peptide" evidence="4">
    <location>
        <begin position="1"/>
        <end position="25"/>
    </location>
</feature>
<dbReference type="AlphaFoldDB" id="A0A7Y8KW28"/>
<dbReference type="GO" id="GO:0071356">
    <property type="term" value="P:cellular response to tumor necrosis factor"/>
    <property type="evidence" value="ECO:0007669"/>
    <property type="project" value="TreeGrafter"/>
</dbReference>
<comment type="caution">
    <text evidence="5">The sequence shown here is derived from an EMBL/GenBank/DDBJ whole genome shotgun (WGS) entry which is preliminary data.</text>
</comment>
<keyword evidence="6" id="KW-1185">Reference proteome</keyword>
<feature type="repeat" description="ANK" evidence="3">
    <location>
        <begin position="159"/>
        <end position="191"/>
    </location>
</feature>
<dbReference type="EMBL" id="VYGV01000006">
    <property type="protein sequence ID" value="NWF44684.1"/>
    <property type="molecule type" value="Genomic_DNA"/>
</dbReference>
<feature type="chain" id="PRO_5031225125" evidence="4">
    <location>
        <begin position="26"/>
        <end position="225"/>
    </location>
</feature>
<evidence type="ECO:0000256" key="4">
    <source>
        <dbReference type="SAM" id="SignalP"/>
    </source>
</evidence>
<dbReference type="Proteomes" id="UP000545507">
    <property type="component" value="Unassembled WGS sequence"/>
</dbReference>
<accession>A0A7Y8KW28</accession>
<dbReference type="GO" id="GO:0051059">
    <property type="term" value="F:NF-kappaB binding"/>
    <property type="evidence" value="ECO:0007669"/>
    <property type="project" value="TreeGrafter"/>
</dbReference>